<sequence length="293" mass="32534">MDWDNLKIALAISRAGSLTQAAQVLGIDKSTAGRRLSALEADLGTVLFVRTKAGFALTDAGEAAINRAVEVQSRIELLIDEVTRSDEGPVGTVRLLGNAWTLDRLTDIAVPGFLKAHPRLDLRMITRVPYSRVRGEASLALWFEVEPKDGEFTIELGQVPYAVYRSSDTKLRSSEWVSFFDEDESRPIIAQAYRQSRQQRESVRLTATDAAILFTAVKRGAGKGLLPMCLAEADEGLVRVNDGEPELIRTLHLHANHDTVQTLRIQSTIRWLRETFTPAFQPPRWSPSPRNGS</sequence>
<dbReference type="OrthoDB" id="9785974at2"/>
<dbReference type="PANTHER" id="PTHR30579">
    <property type="entry name" value="TRANSCRIPTIONAL REGULATOR"/>
    <property type="match status" value="1"/>
</dbReference>
<dbReference type="InterPro" id="IPR036390">
    <property type="entry name" value="WH_DNA-bd_sf"/>
</dbReference>
<name>A0A545SY00_9PROT</name>
<comment type="caution">
    <text evidence="6">The sequence shown here is derived from an EMBL/GenBank/DDBJ whole genome shotgun (WGS) entry which is preliminary data.</text>
</comment>
<dbReference type="PROSITE" id="PS50931">
    <property type="entry name" value="HTH_LYSR"/>
    <property type="match status" value="1"/>
</dbReference>
<dbReference type="AlphaFoldDB" id="A0A545SY00"/>
<dbReference type="RefSeq" id="WP_142899891.1">
    <property type="nucleotide sequence ID" value="NZ_ML660071.1"/>
</dbReference>
<dbReference type="GO" id="GO:0003700">
    <property type="term" value="F:DNA-binding transcription factor activity"/>
    <property type="evidence" value="ECO:0007669"/>
    <property type="project" value="InterPro"/>
</dbReference>
<dbReference type="Pfam" id="PF00126">
    <property type="entry name" value="HTH_1"/>
    <property type="match status" value="1"/>
</dbReference>
<organism evidence="6 7">
    <name type="scientific">Denitrobaculum tricleocarpae</name>
    <dbReference type="NCBI Taxonomy" id="2591009"/>
    <lineage>
        <taxon>Bacteria</taxon>
        <taxon>Pseudomonadati</taxon>
        <taxon>Pseudomonadota</taxon>
        <taxon>Alphaproteobacteria</taxon>
        <taxon>Rhodospirillales</taxon>
        <taxon>Rhodospirillaceae</taxon>
        <taxon>Denitrobaculum</taxon>
    </lineage>
</organism>
<proteinExistence type="inferred from homology"/>
<comment type="similarity">
    <text evidence="1">Belongs to the LysR transcriptional regulatory family.</text>
</comment>
<dbReference type="Proteomes" id="UP000315252">
    <property type="component" value="Unassembled WGS sequence"/>
</dbReference>
<dbReference type="SUPFAM" id="SSF46785">
    <property type="entry name" value="Winged helix' DNA-binding domain"/>
    <property type="match status" value="1"/>
</dbReference>
<reference evidence="6 7" key="1">
    <citation type="submission" date="2019-06" db="EMBL/GenBank/DDBJ databases">
        <title>Whole genome sequence for Rhodospirillaceae sp. R148.</title>
        <authorList>
            <person name="Wang G."/>
        </authorList>
    </citation>
    <scope>NUCLEOTIDE SEQUENCE [LARGE SCALE GENOMIC DNA]</scope>
    <source>
        <strain evidence="6 7">R148</strain>
    </source>
</reference>
<keyword evidence="4" id="KW-0804">Transcription</keyword>
<accession>A0A545SY00</accession>
<evidence type="ECO:0000256" key="2">
    <source>
        <dbReference type="ARBA" id="ARBA00023015"/>
    </source>
</evidence>
<dbReference type="InterPro" id="IPR000847">
    <property type="entry name" value="LysR_HTH_N"/>
</dbReference>
<protein>
    <submittedName>
        <fullName evidence="6">LysR family transcriptional regulator</fullName>
    </submittedName>
</protein>
<evidence type="ECO:0000313" key="7">
    <source>
        <dbReference type="Proteomes" id="UP000315252"/>
    </source>
</evidence>
<dbReference type="EMBL" id="VHSH01000020">
    <property type="protein sequence ID" value="TQV69840.1"/>
    <property type="molecule type" value="Genomic_DNA"/>
</dbReference>
<evidence type="ECO:0000256" key="4">
    <source>
        <dbReference type="ARBA" id="ARBA00023163"/>
    </source>
</evidence>
<keyword evidence="2" id="KW-0805">Transcription regulation</keyword>
<evidence type="ECO:0000259" key="5">
    <source>
        <dbReference type="PROSITE" id="PS50931"/>
    </source>
</evidence>
<dbReference type="GO" id="GO:0003677">
    <property type="term" value="F:DNA binding"/>
    <property type="evidence" value="ECO:0007669"/>
    <property type="project" value="UniProtKB-KW"/>
</dbReference>
<keyword evidence="7" id="KW-1185">Reference proteome</keyword>
<dbReference type="InterPro" id="IPR005119">
    <property type="entry name" value="LysR_subst-bd"/>
</dbReference>
<dbReference type="Gene3D" id="1.10.10.10">
    <property type="entry name" value="Winged helix-like DNA-binding domain superfamily/Winged helix DNA-binding domain"/>
    <property type="match status" value="1"/>
</dbReference>
<keyword evidence="3" id="KW-0238">DNA-binding</keyword>
<dbReference type="InterPro" id="IPR050176">
    <property type="entry name" value="LTTR"/>
</dbReference>
<dbReference type="PANTHER" id="PTHR30579:SF3">
    <property type="entry name" value="TRANSCRIPTIONAL REGULATORY PROTEIN"/>
    <property type="match status" value="1"/>
</dbReference>
<feature type="domain" description="HTH lysR-type" evidence="5">
    <location>
        <begin position="1"/>
        <end position="58"/>
    </location>
</feature>
<dbReference type="InterPro" id="IPR036388">
    <property type="entry name" value="WH-like_DNA-bd_sf"/>
</dbReference>
<dbReference type="SUPFAM" id="SSF53850">
    <property type="entry name" value="Periplasmic binding protein-like II"/>
    <property type="match status" value="1"/>
</dbReference>
<gene>
    <name evidence="6" type="ORF">FKG95_28595</name>
</gene>
<evidence type="ECO:0000313" key="6">
    <source>
        <dbReference type="EMBL" id="TQV69840.1"/>
    </source>
</evidence>
<dbReference type="Pfam" id="PF03466">
    <property type="entry name" value="LysR_substrate"/>
    <property type="match status" value="1"/>
</dbReference>
<evidence type="ECO:0000256" key="1">
    <source>
        <dbReference type="ARBA" id="ARBA00009437"/>
    </source>
</evidence>
<evidence type="ECO:0000256" key="3">
    <source>
        <dbReference type="ARBA" id="ARBA00023125"/>
    </source>
</evidence>